<dbReference type="AlphaFoldDB" id="A0AAW1WJ71"/>
<gene>
    <name evidence="2" type="ORF">M0R45_032103</name>
</gene>
<evidence type="ECO:0000313" key="2">
    <source>
        <dbReference type="EMBL" id="KAK9923698.1"/>
    </source>
</evidence>
<evidence type="ECO:0000313" key="3">
    <source>
        <dbReference type="Proteomes" id="UP001457282"/>
    </source>
</evidence>
<comment type="caution">
    <text evidence="2">The sequence shown here is derived from an EMBL/GenBank/DDBJ whole genome shotgun (WGS) entry which is preliminary data.</text>
</comment>
<accession>A0AAW1WJ71</accession>
<organism evidence="2 3">
    <name type="scientific">Rubus argutus</name>
    <name type="common">Southern blackberry</name>
    <dbReference type="NCBI Taxonomy" id="59490"/>
    <lineage>
        <taxon>Eukaryota</taxon>
        <taxon>Viridiplantae</taxon>
        <taxon>Streptophyta</taxon>
        <taxon>Embryophyta</taxon>
        <taxon>Tracheophyta</taxon>
        <taxon>Spermatophyta</taxon>
        <taxon>Magnoliopsida</taxon>
        <taxon>eudicotyledons</taxon>
        <taxon>Gunneridae</taxon>
        <taxon>Pentapetalae</taxon>
        <taxon>rosids</taxon>
        <taxon>fabids</taxon>
        <taxon>Rosales</taxon>
        <taxon>Rosaceae</taxon>
        <taxon>Rosoideae</taxon>
        <taxon>Rosoideae incertae sedis</taxon>
        <taxon>Rubus</taxon>
    </lineage>
</organism>
<dbReference type="EMBL" id="JBEDUW010000006">
    <property type="protein sequence ID" value="KAK9923698.1"/>
    <property type="molecule type" value="Genomic_DNA"/>
</dbReference>
<protein>
    <submittedName>
        <fullName evidence="2">Uncharacterized protein</fullName>
    </submittedName>
</protein>
<dbReference type="Proteomes" id="UP001457282">
    <property type="component" value="Unassembled WGS sequence"/>
</dbReference>
<proteinExistence type="predicted"/>
<sequence length="99" mass="10827">MKKPQDSKTNTTRHRVDDITSTSNSDDSFPRKDFRFSGYPSHIGGTLHDPLVDVVRGGGNQHHIFHLPVNSQLSSLCSDILLENTAASVVPFGKSSLAH</sequence>
<reference evidence="2 3" key="1">
    <citation type="journal article" date="2023" name="G3 (Bethesda)">
        <title>A chromosome-length genome assembly and annotation of blackberry (Rubus argutus, cv. 'Hillquist').</title>
        <authorList>
            <person name="Bruna T."/>
            <person name="Aryal R."/>
            <person name="Dudchenko O."/>
            <person name="Sargent D.J."/>
            <person name="Mead D."/>
            <person name="Buti M."/>
            <person name="Cavallini A."/>
            <person name="Hytonen T."/>
            <person name="Andres J."/>
            <person name="Pham M."/>
            <person name="Weisz D."/>
            <person name="Mascagni F."/>
            <person name="Usai G."/>
            <person name="Natali L."/>
            <person name="Bassil N."/>
            <person name="Fernandez G.E."/>
            <person name="Lomsadze A."/>
            <person name="Armour M."/>
            <person name="Olukolu B."/>
            <person name="Poorten T."/>
            <person name="Britton C."/>
            <person name="Davik J."/>
            <person name="Ashrafi H."/>
            <person name="Aiden E.L."/>
            <person name="Borodovsky M."/>
            <person name="Worthington M."/>
        </authorList>
    </citation>
    <scope>NUCLEOTIDE SEQUENCE [LARGE SCALE GENOMIC DNA]</scope>
    <source>
        <strain evidence="2">PI 553951</strain>
    </source>
</reference>
<evidence type="ECO:0000256" key="1">
    <source>
        <dbReference type="SAM" id="MobiDB-lite"/>
    </source>
</evidence>
<keyword evidence="3" id="KW-1185">Reference proteome</keyword>
<feature type="region of interest" description="Disordered" evidence="1">
    <location>
        <begin position="1"/>
        <end position="33"/>
    </location>
</feature>
<name>A0AAW1WJ71_RUBAR</name>